<organism evidence="1">
    <name type="scientific">Anguilla anguilla</name>
    <name type="common">European freshwater eel</name>
    <name type="synonym">Muraena anguilla</name>
    <dbReference type="NCBI Taxonomy" id="7936"/>
    <lineage>
        <taxon>Eukaryota</taxon>
        <taxon>Metazoa</taxon>
        <taxon>Chordata</taxon>
        <taxon>Craniata</taxon>
        <taxon>Vertebrata</taxon>
        <taxon>Euteleostomi</taxon>
        <taxon>Actinopterygii</taxon>
        <taxon>Neopterygii</taxon>
        <taxon>Teleostei</taxon>
        <taxon>Anguilliformes</taxon>
        <taxon>Anguillidae</taxon>
        <taxon>Anguilla</taxon>
    </lineage>
</organism>
<reference evidence="1" key="1">
    <citation type="submission" date="2014-11" db="EMBL/GenBank/DDBJ databases">
        <authorList>
            <person name="Amaro Gonzalez C."/>
        </authorList>
    </citation>
    <scope>NUCLEOTIDE SEQUENCE</scope>
</reference>
<dbReference type="EMBL" id="GBXM01057566">
    <property type="protein sequence ID" value="JAH51011.1"/>
    <property type="molecule type" value="Transcribed_RNA"/>
</dbReference>
<sequence length="24" mass="2535">MAVLHGPGPQVDCLPPSLAHKHVM</sequence>
<accession>A0A0E9TBM9</accession>
<dbReference type="AlphaFoldDB" id="A0A0E9TBM9"/>
<reference evidence="1" key="2">
    <citation type="journal article" date="2015" name="Fish Shellfish Immunol.">
        <title>Early steps in the European eel (Anguilla anguilla)-Vibrio vulnificus interaction in the gills: Role of the RtxA13 toxin.</title>
        <authorList>
            <person name="Callol A."/>
            <person name="Pajuelo D."/>
            <person name="Ebbesson L."/>
            <person name="Teles M."/>
            <person name="MacKenzie S."/>
            <person name="Amaro C."/>
        </authorList>
    </citation>
    <scope>NUCLEOTIDE SEQUENCE</scope>
</reference>
<evidence type="ECO:0000313" key="1">
    <source>
        <dbReference type="EMBL" id="JAH51011.1"/>
    </source>
</evidence>
<proteinExistence type="predicted"/>
<name>A0A0E9TBM9_ANGAN</name>
<protein>
    <submittedName>
        <fullName evidence="1">Uncharacterized protein</fullName>
    </submittedName>
</protein>